<organism evidence="1 2">
    <name type="scientific">Adineta steineri</name>
    <dbReference type="NCBI Taxonomy" id="433720"/>
    <lineage>
        <taxon>Eukaryota</taxon>
        <taxon>Metazoa</taxon>
        <taxon>Spiralia</taxon>
        <taxon>Gnathifera</taxon>
        <taxon>Rotifera</taxon>
        <taxon>Eurotatoria</taxon>
        <taxon>Bdelloidea</taxon>
        <taxon>Adinetida</taxon>
        <taxon>Adinetidae</taxon>
        <taxon>Adineta</taxon>
    </lineage>
</organism>
<sequence>MTNAKYNERFSEKNHGHILETREVVCKGEVGDWRTLMSEKQSRRLNERFKEATH</sequence>
<dbReference type="Gene3D" id="3.40.50.300">
    <property type="entry name" value="P-loop containing nucleotide triphosphate hydrolases"/>
    <property type="match status" value="1"/>
</dbReference>
<dbReference type="EMBL" id="CAJNOG010004093">
    <property type="protein sequence ID" value="CAF1538606.1"/>
    <property type="molecule type" value="Genomic_DNA"/>
</dbReference>
<name>A0A815VXL6_9BILA</name>
<comment type="caution">
    <text evidence="1">The sequence shown here is derived from an EMBL/GenBank/DDBJ whole genome shotgun (WGS) entry which is preliminary data.</text>
</comment>
<evidence type="ECO:0000313" key="1">
    <source>
        <dbReference type="EMBL" id="CAF1538606.1"/>
    </source>
</evidence>
<reference evidence="1" key="1">
    <citation type="submission" date="2021-02" db="EMBL/GenBank/DDBJ databases">
        <authorList>
            <person name="Nowell W R."/>
        </authorList>
    </citation>
    <scope>NUCLEOTIDE SEQUENCE</scope>
</reference>
<gene>
    <name evidence="1" type="ORF">JYZ213_LOCUS45567</name>
</gene>
<protein>
    <recommendedName>
        <fullName evidence="3">Sulfotransferase</fullName>
    </recommendedName>
</protein>
<feature type="non-terminal residue" evidence="1">
    <location>
        <position position="54"/>
    </location>
</feature>
<evidence type="ECO:0008006" key="3">
    <source>
        <dbReference type="Google" id="ProtNLM"/>
    </source>
</evidence>
<dbReference type="AlphaFoldDB" id="A0A815VXL6"/>
<dbReference type="InterPro" id="IPR027417">
    <property type="entry name" value="P-loop_NTPase"/>
</dbReference>
<dbReference type="Proteomes" id="UP000663845">
    <property type="component" value="Unassembled WGS sequence"/>
</dbReference>
<proteinExistence type="predicted"/>
<evidence type="ECO:0000313" key="2">
    <source>
        <dbReference type="Proteomes" id="UP000663845"/>
    </source>
</evidence>
<accession>A0A815VXL6</accession>